<accession>A0A8F5HUA5</accession>
<evidence type="ECO:0000256" key="6">
    <source>
        <dbReference type="SAM" id="MobiDB-lite"/>
    </source>
</evidence>
<dbReference type="GO" id="GO:0005524">
    <property type="term" value="F:ATP binding"/>
    <property type="evidence" value="ECO:0007669"/>
    <property type="project" value="UniProtKB-UniRule"/>
</dbReference>
<feature type="domain" description="Protein kinase" evidence="7">
    <location>
        <begin position="17"/>
        <end position="290"/>
    </location>
</feature>
<evidence type="ECO:0000256" key="3">
    <source>
        <dbReference type="ARBA" id="ARBA00022840"/>
    </source>
</evidence>
<feature type="binding site" evidence="4">
    <location>
        <position position="46"/>
    </location>
    <ligand>
        <name>ATP</name>
        <dbReference type="ChEBI" id="CHEBI:30616"/>
    </ligand>
</feature>
<dbReference type="InterPro" id="IPR051681">
    <property type="entry name" value="Ser/Thr_Kinases-Pseudokinases"/>
</dbReference>
<keyword evidence="1 5" id="KW-0723">Serine/threonine-protein kinase</keyword>
<dbReference type="AlphaFoldDB" id="A0A8F5HUA5"/>
<feature type="region of interest" description="Disordered" evidence="6">
    <location>
        <begin position="345"/>
        <end position="381"/>
    </location>
</feature>
<dbReference type="Pfam" id="PF07714">
    <property type="entry name" value="PK_Tyr_Ser-Thr"/>
    <property type="match status" value="1"/>
</dbReference>
<dbReference type="PANTHER" id="PTHR44329:SF297">
    <property type="entry name" value="RECEPTOR-INTERACTING SERINE_THREONINE-PROTEIN KINASE 3"/>
    <property type="match status" value="1"/>
</dbReference>
<dbReference type="InterPro" id="IPR000719">
    <property type="entry name" value="Prot_kinase_dom"/>
</dbReference>
<evidence type="ECO:0000256" key="2">
    <source>
        <dbReference type="ARBA" id="ARBA00022741"/>
    </source>
</evidence>
<dbReference type="PANTHER" id="PTHR44329">
    <property type="entry name" value="SERINE/THREONINE-PROTEIN KINASE TNNI3K-RELATED"/>
    <property type="match status" value="1"/>
</dbReference>
<dbReference type="InterPro" id="IPR017441">
    <property type="entry name" value="Protein_kinase_ATP_BS"/>
</dbReference>
<keyword evidence="2 4" id="KW-0547">Nucleotide-binding</keyword>
<dbReference type="InterPro" id="IPR011009">
    <property type="entry name" value="Kinase-like_dom_sf"/>
</dbReference>
<evidence type="ECO:0000256" key="5">
    <source>
        <dbReference type="RuleBase" id="RU000304"/>
    </source>
</evidence>
<evidence type="ECO:0000313" key="8">
    <source>
        <dbReference type="EMBL" id="QXJ87326.1"/>
    </source>
</evidence>
<evidence type="ECO:0000256" key="1">
    <source>
        <dbReference type="ARBA" id="ARBA00022527"/>
    </source>
</evidence>
<organism evidence="8">
    <name type="scientific">Mylopharyngodon piceus</name>
    <name type="common">Black carp</name>
    <name type="synonym">Leuciscus piceus</name>
    <dbReference type="NCBI Taxonomy" id="75356"/>
    <lineage>
        <taxon>Eukaryota</taxon>
        <taxon>Metazoa</taxon>
        <taxon>Chordata</taxon>
        <taxon>Craniata</taxon>
        <taxon>Vertebrata</taxon>
        <taxon>Euteleostomi</taxon>
        <taxon>Actinopterygii</taxon>
        <taxon>Neopterygii</taxon>
        <taxon>Teleostei</taxon>
        <taxon>Ostariophysi</taxon>
        <taxon>Cypriniformes</taxon>
        <taxon>Xenocyprididae</taxon>
        <taxon>Xenocypridinae</taxon>
        <taxon>Mylopharyngodon</taxon>
    </lineage>
</organism>
<comment type="similarity">
    <text evidence="5">Belongs to the protein kinase superfamily.</text>
</comment>
<proteinExistence type="evidence at transcript level"/>
<dbReference type="InterPro" id="IPR008271">
    <property type="entry name" value="Ser/Thr_kinase_AS"/>
</dbReference>
<dbReference type="SMART" id="SM00220">
    <property type="entry name" value="S_TKc"/>
    <property type="match status" value="1"/>
</dbReference>
<dbReference type="PROSITE" id="PS00108">
    <property type="entry name" value="PROTEIN_KINASE_ST"/>
    <property type="match status" value="1"/>
</dbReference>
<dbReference type="SUPFAM" id="SSF56112">
    <property type="entry name" value="Protein kinase-like (PK-like)"/>
    <property type="match status" value="1"/>
</dbReference>
<dbReference type="EMBL" id="MW540514">
    <property type="protein sequence ID" value="QXJ87326.1"/>
    <property type="molecule type" value="mRNA"/>
</dbReference>
<gene>
    <name evidence="8" type="primary">RIPK3</name>
</gene>
<dbReference type="GO" id="GO:0004706">
    <property type="term" value="F:JUN kinase kinase kinase activity"/>
    <property type="evidence" value="ECO:0007669"/>
    <property type="project" value="TreeGrafter"/>
</dbReference>
<protein>
    <submittedName>
        <fullName evidence="8">RIPK3</fullName>
    </submittedName>
</protein>
<dbReference type="Gene3D" id="1.10.510.10">
    <property type="entry name" value="Transferase(Phosphotransferase) domain 1"/>
    <property type="match status" value="1"/>
</dbReference>
<feature type="compositionally biased region" description="Low complexity" evidence="6">
    <location>
        <begin position="366"/>
        <end position="378"/>
    </location>
</feature>
<feature type="compositionally biased region" description="Polar residues" evidence="6">
    <location>
        <begin position="414"/>
        <end position="426"/>
    </location>
</feature>
<sequence length="426" mass="46980">MAGQVCFPPLVIRDDSLKCFVKIGAGGFGQIYRAKHMKWGMDVAIKLLIYKDGSTSSIHKEANLMFQGGNPNVIRIFGLYEGRVGELQLPLQSGLVMELMPKGSVAGLLQTLAAPPPWPLAFRMAHQIGLGMNFLHHLTPPLLHLDLKPNNVLLNDSLDAKITDFGLSRVAQSVSKCARERDEDEGGTLSYMPPEALQSINYKASKASDVYSYGVLLWSIITGKEPYDGAVSSLVRFRIPLGDRPDVTLIDCGQTEGLEDLVNLMKRCWDQDANKRPTFLNCVNATEKIFELHQRGLSDAVWDVLKQLEGDICSSLKSVQISRKPQNEVRPPVLSCVTGSLPKQETAAGYTNTVKKEPSPRPDALTPPRTTQRQTSTPGGFYINMSNVVGVQFGNNNSMNIVQKPRQRHRTAPSRVNTSENAQKKP</sequence>
<name>A0A8F5HUA5_MYLPI</name>
<evidence type="ECO:0000256" key="4">
    <source>
        <dbReference type="PROSITE-ProRule" id="PRU10141"/>
    </source>
</evidence>
<keyword evidence="1 5" id="KW-0418">Kinase</keyword>
<keyword evidence="3 4" id="KW-0067">ATP-binding</keyword>
<evidence type="ECO:0000259" key="7">
    <source>
        <dbReference type="PROSITE" id="PS50011"/>
    </source>
</evidence>
<dbReference type="InterPro" id="IPR001245">
    <property type="entry name" value="Ser-Thr/Tyr_kinase_cat_dom"/>
</dbReference>
<dbReference type="PROSITE" id="PS00107">
    <property type="entry name" value="PROTEIN_KINASE_ATP"/>
    <property type="match status" value="1"/>
</dbReference>
<feature type="region of interest" description="Disordered" evidence="6">
    <location>
        <begin position="401"/>
        <end position="426"/>
    </location>
</feature>
<keyword evidence="1 5" id="KW-0808">Transferase</keyword>
<dbReference type="PROSITE" id="PS50011">
    <property type="entry name" value="PROTEIN_KINASE_DOM"/>
    <property type="match status" value="1"/>
</dbReference>
<reference evidence="8" key="1">
    <citation type="submission" date="2021-01" db="EMBL/GenBank/DDBJ databases">
        <authorList>
            <person name="Dai Y."/>
            <person name="Feng H."/>
        </authorList>
    </citation>
    <scope>NUCLEOTIDE SEQUENCE</scope>
</reference>